<accession>A0A8J6DEV6</accession>
<sequence>MGVGSENDQVFPPSHHCDDGHVRCCEHSRVGMRKMKSLRQRRRRLLLDLDFDSLKPEVAPVGSAGVTHSPKSQENTSKLFYSLIVLMEKNLNVPSSGIHSVRLLEVHRLGWTKMVAEDVVGTLVELQLESAPRTGKLSGLGPSSGPCVSQHLLPFPLFQREAGEMLDSCLGLCSLEVVMVGSRHLVAVLLASPRTVSLCQNLPTKGAMKVGEQTAFLSSHRGLRDPVAIISGGKDRFLWKQGRNRKKSPSPHRKTKVVSVTQQLQLELSQQDKMLFRDKR</sequence>
<organism evidence="1 2">
    <name type="scientific">Galemys pyrenaicus</name>
    <name type="common">Iberian desman</name>
    <name type="synonym">Pyrenean desman</name>
    <dbReference type="NCBI Taxonomy" id="202257"/>
    <lineage>
        <taxon>Eukaryota</taxon>
        <taxon>Metazoa</taxon>
        <taxon>Chordata</taxon>
        <taxon>Craniata</taxon>
        <taxon>Vertebrata</taxon>
        <taxon>Euteleostomi</taxon>
        <taxon>Mammalia</taxon>
        <taxon>Eutheria</taxon>
        <taxon>Laurasiatheria</taxon>
        <taxon>Eulipotyphla</taxon>
        <taxon>Talpidae</taxon>
        <taxon>Galemys</taxon>
    </lineage>
</organism>
<dbReference type="EMBL" id="JAGFMF010012268">
    <property type="protein sequence ID" value="KAG8505190.1"/>
    <property type="molecule type" value="Genomic_DNA"/>
</dbReference>
<proteinExistence type="predicted"/>
<protein>
    <submittedName>
        <fullName evidence="1">Uncharacterized protein</fullName>
    </submittedName>
</protein>
<dbReference type="Proteomes" id="UP000700334">
    <property type="component" value="Unassembled WGS sequence"/>
</dbReference>
<gene>
    <name evidence="1" type="ORF">J0S82_000830</name>
</gene>
<name>A0A8J6DEV6_GALPY</name>
<evidence type="ECO:0000313" key="1">
    <source>
        <dbReference type="EMBL" id="KAG8505190.1"/>
    </source>
</evidence>
<reference evidence="1" key="1">
    <citation type="journal article" date="2021" name="Evol. Appl.">
        <title>The genome of the Pyrenean desman and the effects of bottlenecks and inbreeding on the genomic landscape of an endangered species.</title>
        <authorList>
            <person name="Escoda L."/>
            <person name="Castresana J."/>
        </authorList>
    </citation>
    <scope>NUCLEOTIDE SEQUENCE</scope>
    <source>
        <strain evidence="1">IBE-C5619</strain>
    </source>
</reference>
<evidence type="ECO:0000313" key="2">
    <source>
        <dbReference type="Proteomes" id="UP000700334"/>
    </source>
</evidence>
<keyword evidence="2" id="KW-1185">Reference proteome</keyword>
<comment type="caution">
    <text evidence="1">The sequence shown here is derived from an EMBL/GenBank/DDBJ whole genome shotgun (WGS) entry which is preliminary data.</text>
</comment>
<dbReference type="AlphaFoldDB" id="A0A8J6DEV6"/>